<dbReference type="EMBL" id="CP046147">
    <property type="protein sequence ID" value="WFG38696.1"/>
    <property type="molecule type" value="Genomic_DNA"/>
</dbReference>
<keyword evidence="3" id="KW-1185">Reference proteome</keyword>
<evidence type="ECO:0000313" key="2">
    <source>
        <dbReference type="EMBL" id="WFG38696.1"/>
    </source>
</evidence>
<feature type="transmembrane region" description="Helical" evidence="1">
    <location>
        <begin position="131"/>
        <end position="151"/>
    </location>
</feature>
<proteinExistence type="predicted"/>
<protein>
    <submittedName>
        <fullName evidence="2">Uncharacterized protein</fullName>
    </submittedName>
</protein>
<gene>
    <name evidence="2" type="ORF">GKO48_03445</name>
</gene>
<organism evidence="2 3">
    <name type="scientific">Candidatus Lucifugimonas marina</name>
    <dbReference type="NCBI Taxonomy" id="3038979"/>
    <lineage>
        <taxon>Bacteria</taxon>
        <taxon>Bacillati</taxon>
        <taxon>Chloroflexota</taxon>
        <taxon>Dehalococcoidia</taxon>
        <taxon>SAR202 cluster</taxon>
        <taxon>Candidatus Lucifugimonadales</taxon>
        <taxon>Candidatus Lucifugimonadaceae</taxon>
        <taxon>Candidatus Lucifugimonas</taxon>
    </lineage>
</organism>
<sequence length="155" mass="18042">MDFVIILVVVAVAVAAKIKSGIHKDHSEAIFKETKVWVWKHVEGWNPVAKEEISEYRWVPIQATRMSSQMAMQHPDQHDSGYVTYSPKDVFYEENIKFRDRSGNDLDRDDAYERVSAQKKDIDRLDGKSEWWNTLFYISGFIAVLFILFTLSPLL</sequence>
<dbReference type="Proteomes" id="UP001219901">
    <property type="component" value="Chromosome"/>
</dbReference>
<keyword evidence="1" id="KW-1133">Transmembrane helix</keyword>
<reference evidence="3" key="2">
    <citation type="submission" date="2023-06" db="EMBL/GenBank/DDBJ databases">
        <title>Pangenomics reveal diversification of enzyme families and niche specialization in globally abundant SAR202 bacteria.</title>
        <authorList>
            <person name="Saw J.H.W."/>
        </authorList>
    </citation>
    <scope>NUCLEOTIDE SEQUENCE [LARGE SCALE GENOMIC DNA]</scope>
    <source>
        <strain evidence="3">JH1073</strain>
    </source>
</reference>
<keyword evidence="1" id="KW-0812">Transmembrane</keyword>
<name>A0AAJ5ZER6_9CHLR</name>
<evidence type="ECO:0000313" key="3">
    <source>
        <dbReference type="Proteomes" id="UP001219901"/>
    </source>
</evidence>
<dbReference type="AlphaFoldDB" id="A0AAJ5ZER6"/>
<keyword evidence="1" id="KW-0472">Membrane</keyword>
<evidence type="ECO:0000256" key="1">
    <source>
        <dbReference type="SAM" id="Phobius"/>
    </source>
</evidence>
<accession>A0AAJ5ZER6</accession>
<reference evidence="2 3" key="1">
    <citation type="submission" date="2019-11" db="EMBL/GenBank/DDBJ databases">
        <authorList>
            <person name="Cho J.-C."/>
        </authorList>
    </citation>
    <scope>NUCLEOTIDE SEQUENCE [LARGE SCALE GENOMIC DNA]</scope>
    <source>
        <strain evidence="2 3">JH1073</strain>
    </source>
</reference>
<dbReference type="RefSeq" id="WP_342827168.1">
    <property type="nucleotide sequence ID" value="NZ_CP046147.1"/>
</dbReference>